<gene>
    <name evidence="2" type="primary">P0635G10.12</name>
</gene>
<evidence type="ECO:0000256" key="1">
    <source>
        <dbReference type="SAM" id="MobiDB-lite"/>
    </source>
</evidence>
<dbReference type="AlphaFoldDB" id="A0A0P0XR72"/>
<name>A0A0P0XR72_ORYSJ</name>
<reference evidence="3" key="2">
    <citation type="journal article" date="2008" name="Nucleic Acids Res.">
        <title>The rice annotation project database (RAP-DB): 2008 update.</title>
        <authorList>
            <consortium name="The rice annotation project (RAP)"/>
        </authorList>
    </citation>
    <scope>GENOME REANNOTATION</scope>
    <source>
        <strain evidence="3">cv. Nipponbare</strain>
    </source>
</reference>
<evidence type="ECO:0000313" key="3">
    <source>
        <dbReference type="Proteomes" id="UP000000763"/>
    </source>
</evidence>
<sequence length="130" mass="12895">MGPGLSVGDGGKRLVGPGCQWLGGGLLPPLACSTRPGCSSTTRRGGGTRRGVWRPRAVAADSGEAPPATAALEGSARLGFFFLLSLCSAWGGKVPRRRGVAPRPVARGGGGDLGRCSGGDGGARRRGAAA</sequence>
<reference evidence="3" key="1">
    <citation type="journal article" date="2005" name="Nature">
        <title>The map-based sequence of the rice genome.</title>
        <authorList>
            <consortium name="International rice genome sequencing project (IRGSP)"/>
            <person name="Matsumoto T."/>
            <person name="Wu J."/>
            <person name="Kanamori H."/>
            <person name="Katayose Y."/>
            <person name="Fujisawa M."/>
            <person name="Namiki N."/>
            <person name="Mizuno H."/>
            <person name="Yamamoto K."/>
            <person name="Antonio B.A."/>
            <person name="Baba T."/>
            <person name="Sakata K."/>
            <person name="Nagamura Y."/>
            <person name="Aoki H."/>
            <person name="Arikawa K."/>
            <person name="Arita K."/>
            <person name="Bito T."/>
            <person name="Chiden Y."/>
            <person name="Fujitsuka N."/>
            <person name="Fukunaka R."/>
            <person name="Hamada M."/>
            <person name="Harada C."/>
            <person name="Hayashi A."/>
            <person name="Hijishita S."/>
            <person name="Honda M."/>
            <person name="Hosokawa S."/>
            <person name="Ichikawa Y."/>
            <person name="Idonuma A."/>
            <person name="Iijima M."/>
            <person name="Ikeda M."/>
            <person name="Ikeno M."/>
            <person name="Ito K."/>
            <person name="Ito S."/>
            <person name="Ito T."/>
            <person name="Ito Y."/>
            <person name="Ito Y."/>
            <person name="Iwabuchi A."/>
            <person name="Kamiya K."/>
            <person name="Karasawa W."/>
            <person name="Kurita K."/>
            <person name="Katagiri S."/>
            <person name="Kikuta A."/>
            <person name="Kobayashi H."/>
            <person name="Kobayashi N."/>
            <person name="Machita K."/>
            <person name="Maehara T."/>
            <person name="Masukawa M."/>
            <person name="Mizubayashi T."/>
            <person name="Mukai Y."/>
            <person name="Nagasaki H."/>
            <person name="Nagata Y."/>
            <person name="Naito S."/>
            <person name="Nakashima M."/>
            <person name="Nakama Y."/>
            <person name="Nakamichi Y."/>
            <person name="Nakamura M."/>
            <person name="Meguro A."/>
            <person name="Negishi M."/>
            <person name="Ohta I."/>
            <person name="Ohta T."/>
            <person name="Okamoto M."/>
            <person name="Ono N."/>
            <person name="Saji S."/>
            <person name="Sakaguchi M."/>
            <person name="Sakai K."/>
            <person name="Shibata M."/>
            <person name="Shimokawa T."/>
            <person name="Song J."/>
            <person name="Takazaki Y."/>
            <person name="Terasawa K."/>
            <person name="Tsugane M."/>
            <person name="Tsuji K."/>
            <person name="Ueda S."/>
            <person name="Waki K."/>
            <person name="Yamagata H."/>
            <person name="Yamamoto M."/>
            <person name="Yamamoto S."/>
            <person name="Yamane H."/>
            <person name="Yoshiki S."/>
            <person name="Yoshihara R."/>
            <person name="Yukawa K."/>
            <person name="Zhong H."/>
            <person name="Yano M."/>
            <person name="Yuan Q."/>
            <person name="Ouyang S."/>
            <person name="Liu J."/>
            <person name="Jones K.M."/>
            <person name="Gansberger K."/>
            <person name="Moffat K."/>
            <person name="Hill J."/>
            <person name="Bera J."/>
            <person name="Fadrosh D."/>
            <person name="Jin S."/>
            <person name="Johri S."/>
            <person name="Kim M."/>
            <person name="Overton L."/>
            <person name="Reardon M."/>
            <person name="Tsitrin T."/>
            <person name="Vuong H."/>
            <person name="Weaver B."/>
            <person name="Ciecko A."/>
            <person name="Tallon L."/>
            <person name="Jackson J."/>
            <person name="Pai G."/>
            <person name="Aken S.V."/>
            <person name="Utterback T."/>
            <person name="Reidmuller S."/>
            <person name="Feldblyum T."/>
            <person name="Hsiao J."/>
            <person name="Zismann V."/>
            <person name="Iobst S."/>
            <person name="de Vazeille A.R."/>
            <person name="Buell C.R."/>
            <person name="Ying K."/>
            <person name="Li Y."/>
            <person name="Lu T."/>
            <person name="Huang Y."/>
            <person name="Zhao Q."/>
            <person name="Feng Q."/>
            <person name="Zhang L."/>
            <person name="Zhu J."/>
            <person name="Weng Q."/>
            <person name="Mu J."/>
            <person name="Lu Y."/>
            <person name="Fan D."/>
            <person name="Liu Y."/>
            <person name="Guan J."/>
            <person name="Zhang Y."/>
            <person name="Yu S."/>
            <person name="Liu X."/>
            <person name="Zhang Y."/>
            <person name="Hong G."/>
            <person name="Han B."/>
            <person name="Choisne N."/>
            <person name="Demange N."/>
            <person name="Orjeda G."/>
            <person name="Samain S."/>
            <person name="Cattolico L."/>
            <person name="Pelletier E."/>
            <person name="Couloux A."/>
            <person name="Segurens B."/>
            <person name="Wincker P."/>
            <person name="D'Hont A."/>
            <person name="Scarpelli C."/>
            <person name="Weissenbach J."/>
            <person name="Salanoubat M."/>
            <person name="Quetier F."/>
            <person name="Yu Y."/>
            <person name="Kim H.R."/>
            <person name="Rambo T."/>
            <person name="Currie J."/>
            <person name="Collura K."/>
            <person name="Luo M."/>
            <person name="Yang T."/>
            <person name="Ammiraju J.S.S."/>
            <person name="Engler F."/>
            <person name="Soderlund C."/>
            <person name="Wing R.A."/>
            <person name="Palmer L.E."/>
            <person name="de la Bastide M."/>
            <person name="Spiegel L."/>
            <person name="Nascimento L."/>
            <person name="Zutavern T."/>
            <person name="O'Shaughnessy A."/>
            <person name="Dike S."/>
            <person name="Dedhia N."/>
            <person name="Preston R."/>
            <person name="Balija V."/>
            <person name="McCombie W.R."/>
            <person name="Chow T."/>
            <person name="Chen H."/>
            <person name="Chung M."/>
            <person name="Chen C."/>
            <person name="Shaw J."/>
            <person name="Wu H."/>
            <person name="Hsiao K."/>
            <person name="Chao Y."/>
            <person name="Chu M."/>
            <person name="Cheng C."/>
            <person name="Hour A."/>
            <person name="Lee P."/>
            <person name="Lin S."/>
            <person name="Lin Y."/>
            <person name="Liou J."/>
            <person name="Liu S."/>
            <person name="Hsing Y."/>
            <person name="Raghuvanshi S."/>
            <person name="Mohanty A."/>
            <person name="Bharti A.K."/>
            <person name="Gaur A."/>
            <person name="Gupta V."/>
            <person name="Kumar D."/>
            <person name="Ravi V."/>
            <person name="Vij S."/>
            <person name="Kapur A."/>
            <person name="Khurana P."/>
            <person name="Khurana P."/>
            <person name="Khurana J.P."/>
            <person name="Tyagi A.K."/>
            <person name="Gaikwad K."/>
            <person name="Singh A."/>
            <person name="Dalal V."/>
            <person name="Srivastava S."/>
            <person name="Dixit A."/>
            <person name="Pal A.K."/>
            <person name="Ghazi I.A."/>
            <person name="Yadav M."/>
            <person name="Pandit A."/>
            <person name="Bhargava A."/>
            <person name="Sureshbabu K."/>
            <person name="Batra K."/>
            <person name="Sharma T.R."/>
            <person name="Mohapatra T."/>
            <person name="Singh N.K."/>
            <person name="Messing J."/>
            <person name="Nelson A.B."/>
            <person name="Fuks G."/>
            <person name="Kavchok S."/>
            <person name="Keizer G."/>
            <person name="Linton E."/>
            <person name="Llaca V."/>
            <person name="Song R."/>
            <person name="Tanyolac B."/>
            <person name="Young S."/>
            <person name="Ho-Il K."/>
            <person name="Hahn J.H."/>
            <person name="Sangsakoo G."/>
            <person name="Vanavichit A."/>
            <person name="de Mattos Luiz.A.T."/>
            <person name="Zimmer P.D."/>
            <person name="Malone G."/>
            <person name="Dellagostin O."/>
            <person name="de Oliveira A.C."/>
            <person name="Bevan M."/>
            <person name="Bancroft I."/>
            <person name="Minx P."/>
            <person name="Cordum H."/>
            <person name="Wilson R."/>
            <person name="Cheng Z."/>
            <person name="Jin W."/>
            <person name="Jiang J."/>
            <person name="Leong S.A."/>
            <person name="Iwama H."/>
            <person name="Gojobori T."/>
            <person name="Itoh T."/>
            <person name="Niimura Y."/>
            <person name="Fujii Y."/>
            <person name="Habara T."/>
            <person name="Sakai H."/>
            <person name="Sato Y."/>
            <person name="Wilson G."/>
            <person name="Kumar K."/>
            <person name="McCouch S."/>
            <person name="Juretic N."/>
            <person name="Hoen D."/>
            <person name="Wright S."/>
            <person name="Bruskiewich R."/>
            <person name="Bureau T."/>
            <person name="Miyao A."/>
            <person name="Hirochika H."/>
            <person name="Nishikawa T."/>
            <person name="Kadowaki K."/>
            <person name="Sugiura M."/>
            <person name="Burr B."/>
            <person name="Sasaki T."/>
        </authorList>
    </citation>
    <scope>NUCLEOTIDE SEQUENCE [LARGE SCALE GENOMIC DNA]</scope>
    <source>
        <strain evidence="3">cv. Nipponbare</strain>
    </source>
</reference>
<proteinExistence type="predicted"/>
<protein>
    <submittedName>
        <fullName evidence="2">Uncharacterized protein</fullName>
    </submittedName>
</protein>
<feature type="region of interest" description="Disordered" evidence="1">
    <location>
        <begin position="96"/>
        <end position="130"/>
    </location>
</feature>
<accession>A0A0P0XR72</accession>
<organism evidence="2 3">
    <name type="scientific">Oryza sativa subsp. japonica</name>
    <name type="common">Rice</name>
    <dbReference type="NCBI Taxonomy" id="39947"/>
    <lineage>
        <taxon>Eukaryota</taxon>
        <taxon>Viridiplantae</taxon>
        <taxon>Streptophyta</taxon>
        <taxon>Embryophyta</taxon>
        <taxon>Tracheophyta</taxon>
        <taxon>Spermatophyta</taxon>
        <taxon>Magnoliopsida</taxon>
        <taxon>Liliopsida</taxon>
        <taxon>Poales</taxon>
        <taxon>Poaceae</taxon>
        <taxon>BOP clade</taxon>
        <taxon>Oryzoideae</taxon>
        <taxon>Oryzeae</taxon>
        <taxon>Oryzinae</taxon>
        <taxon>Oryza</taxon>
        <taxon>Oryza sativa</taxon>
    </lineage>
</organism>
<evidence type="ECO:0000313" key="2">
    <source>
        <dbReference type="EMBL" id="BAD46084.1"/>
    </source>
</evidence>
<dbReference type="EMBL" id="AP005396">
    <property type="protein sequence ID" value="BAD46084.1"/>
    <property type="molecule type" value="Genomic_DNA"/>
</dbReference>
<dbReference type="Proteomes" id="UP000000763">
    <property type="component" value="Chromosome 9"/>
</dbReference>
<feature type="compositionally biased region" description="Gly residues" evidence="1">
    <location>
        <begin position="107"/>
        <end position="121"/>
    </location>
</feature>